<feature type="transmembrane region" description="Helical" evidence="6">
    <location>
        <begin position="12"/>
        <end position="35"/>
    </location>
</feature>
<dbReference type="InterPro" id="IPR056552">
    <property type="entry name" value="Ribonucl_Kappa"/>
</dbReference>
<name>A0ABM1F475_PRICU</name>
<evidence type="ECO:0000313" key="7">
    <source>
        <dbReference type="Proteomes" id="UP000695022"/>
    </source>
</evidence>
<evidence type="ECO:0000256" key="5">
    <source>
        <dbReference type="ARBA" id="ARBA00023136"/>
    </source>
</evidence>
<gene>
    <name evidence="8" type="primary">LOC106819096</name>
</gene>
<keyword evidence="5 6" id="KW-0472">Membrane</keyword>
<evidence type="ECO:0000256" key="3">
    <source>
        <dbReference type="ARBA" id="ARBA00022692"/>
    </source>
</evidence>
<protein>
    <submittedName>
        <fullName evidence="8">Ribonuclease kappa-B-like</fullName>
    </submittedName>
</protein>
<evidence type="ECO:0000256" key="2">
    <source>
        <dbReference type="ARBA" id="ARBA00008458"/>
    </source>
</evidence>
<evidence type="ECO:0000256" key="4">
    <source>
        <dbReference type="ARBA" id="ARBA00022989"/>
    </source>
</evidence>
<keyword evidence="4 6" id="KW-1133">Transmembrane helix</keyword>
<accession>A0ABM1F475</accession>
<reference evidence="8" key="1">
    <citation type="submission" date="2025-08" db="UniProtKB">
        <authorList>
            <consortium name="RefSeq"/>
        </authorList>
    </citation>
    <scope>IDENTIFICATION</scope>
</reference>
<evidence type="ECO:0000256" key="1">
    <source>
        <dbReference type="ARBA" id="ARBA00004141"/>
    </source>
</evidence>
<proteinExistence type="inferred from homology"/>
<dbReference type="Pfam" id="PF23489">
    <property type="entry name" value="V-ATPase_su_f"/>
    <property type="match status" value="1"/>
</dbReference>
<feature type="transmembrane region" description="Helical" evidence="6">
    <location>
        <begin position="64"/>
        <end position="84"/>
    </location>
</feature>
<organism evidence="7 8">
    <name type="scientific">Priapulus caudatus</name>
    <name type="common">Priapulid worm</name>
    <dbReference type="NCBI Taxonomy" id="37621"/>
    <lineage>
        <taxon>Eukaryota</taxon>
        <taxon>Metazoa</taxon>
        <taxon>Ecdysozoa</taxon>
        <taxon>Scalidophora</taxon>
        <taxon>Priapulida</taxon>
        <taxon>Priapulimorpha</taxon>
        <taxon>Priapulimorphida</taxon>
        <taxon>Priapulidae</taxon>
        <taxon>Priapulus</taxon>
    </lineage>
</organism>
<dbReference type="Proteomes" id="UP000695022">
    <property type="component" value="Unplaced"/>
</dbReference>
<evidence type="ECO:0000313" key="8">
    <source>
        <dbReference type="RefSeq" id="XP_014679246.1"/>
    </source>
</evidence>
<dbReference type="InterPro" id="IPR026770">
    <property type="entry name" value="RNase_K"/>
</dbReference>
<dbReference type="PANTHER" id="PTHR31733">
    <property type="entry name" value="RIBONUCLEASE KAPPA"/>
    <property type="match status" value="1"/>
</dbReference>
<dbReference type="RefSeq" id="XP_014679246.1">
    <property type="nucleotide sequence ID" value="XM_014823760.1"/>
</dbReference>
<evidence type="ECO:0000256" key="6">
    <source>
        <dbReference type="SAM" id="Phobius"/>
    </source>
</evidence>
<sequence length="96" mass="10806">MVSCRICGPKLSICCTLTSLWGIIMLSILGVLFYVRSPNLVEDLPIKEEDFEDYDKVIEAYHTNAYNCWIAAGLYVVTLAFSAVQFKLNNQASYTV</sequence>
<comment type="similarity">
    <text evidence="2">Belongs to the RNase K family.</text>
</comment>
<comment type="subcellular location">
    <subcellularLocation>
        <location evidence="1">Membrane</location>
        <topology evidence="1">Multi-pass membrane protein</topology>
    </subcellularLocation>
</comment>
<dbReference type="GeneID" id="106819096"/>
<keyword evidence="7" id="KW-1185">Reference proteome</keyword>
<keyword evidence="3 6" id="KW-0812">Transmembrane</keyword>